<dbReference type="SMART" id="SM00832">
    <property type="entry name" value="C8"/>
    <property type="match status" value="1"/>
</dbReference>
<dbReference type="InterPro" id="IPR014853">
    <property type="entry name" value="VWF/SSPO/ZAN-like_Cys-rich_dom"/>
</dbReference>
<dbReference type="EMBL" id="BFAA01013729">
    <property type="protein sequence ID" value="GCB75310.1"/>
    <property type="molecule type" value="Genomic_DNA"/>
</dbReference>
<feature type="domain" description="VWFC" evidence="6">
    <location>
        <begin position="598"/>
        <end position="662"/>
    </location>
</feature>
<evidence type="ECO:0000256" key="4">
    <source>
        <dbReference type="ARBA" id="ARBA00022737"/>
    </source>
</evidence>
<feature type="domain" description="VWFC" evidence="6">
    <location>
        <begin position="46"/>
        <end position="103"/>
    </location>
</feature>
<dbReference type="OrthoDB" id="6132182at2759"/>
<evidence type="ECO:0008006" key="10">
    <source>
        <dbReference type="Google" id="ProtNLM"/>
    </source>
</evidence>
<dbReference type="SUPFAM" id="SSF57567">
    <property type="entry name" value="Serine protease inhibitors"/>
    <property type="match status" value="1"/>
</dbReference>
<feature type="domain" description="VWFD" evidence="7">
    <location>
        <begin position="794"/>
        <end position="970"/>
    </location>
</feature>
<feature type="domain" description="VWFC" evidence="6">
    <location>
        <begin position="419"/>
        <end position="477"/>
    </location>
</feature>
<protein>
    <recommendedName>
        <fullName evidence="10">Kielin/chordin-like protein</fullName>
    </recommendedName>
</protein>
<feature type="domain" description="VWFC" evidence="6">
    <location>
        <begin position="534"/>
        <end position="601"/>
    </location>
</feature>
<reference evidence="8 9" key="1">
    <citation type="journal article" date="2018" name="Nat. Ecol. Evol.">
        <title>Shark genomes provide insights into elasmobranch evolution and the origin of vertebrates.</title>
        <authorList>
            <person name="Hara Y"/>
            <person name="Yamaguchi K"/>
            <person name="Onimaru K"/>
            <person name="Kadota M"/>
            <person name="Koyanagi M"/>
            <person name="Keeley SD"/>
            <person name="Tatsumi K"/>
            <person name="Tanaka K"/>
            <person name="Motone F"/>
            <person name="Kageyama Y"/>
            <person name="Nozu R"/>
            <person name="Adachi N"/>
            <person name="Nishimura O"/>
            <person name="Nakagawa R"/>
            <person name="Tanegashima C"/>
            <person name="Kiyatake I"/>
            <person name="Matsumoto R"/>
            <person name="Murakumo K"/>
            <person name="Nishida K"/>
            <person name="Terakita A"/>
            <person name="Kuratani S"/>
            <person name="Sato K"/>
            <person name="Hyodo S Kuraku.S."/>
        </authorList>
    </citation>
    <scope>NUCLEOTIDE SEQUENCE [LARGE SCALE GENOMIC DNA]</scope>
</reference>
<dbReference type="STRING" id="75743.A0A401PQB7"/>
<feature type="domain" description="VWFC" evidence="6">
    <location>
        <begin position="730"/>
        <end position="790"/>
    </location>
</feature>
<dbReference type="SUPFAM" id="SSF57603">
    <property type="entry name" value="FnI-like domain"/>
    <property type="match status" value="11"/>
</dbReference>
<dbReference type="InterPro" id="IPR052424">
    <property type="entry name" value="Kielin_Chordin-BMP_Reg"/>
</dbReference>
<dbReference type="SMART" id="SM00215">
    <property type="entry name" value="VWC_out"/>
    <property type="match status" value="4"/>
</dbReference>
<keyword evidence="5" id="KW-1015">Disulfide bond</keyword>
<keyword evidence="4" id="KW-0677">Repeat</keyword>
<feature type="domain" description="VWFC" evidence="6">
    <location>
        <begin position="103"/>
        <end position="162"/>
    </location>
</feature>
<evidence type="ECO:0000256" key="2">
    <source>
        <dbReference type="ARBA" id="ARBA00022525"/>
    </source>
</evidence>
<dbReference type="InterPro" id="IPR001846">
    <property type="entry name" value="VWF_type-D"/>
</dbReference>
<proteinExistence type="predicted"/>
<dbReference type="InterPro" id="IPR001007">
    <property type="entry name" value="VWF_dom"/>
</dbReference>
<gene>
    <name evidence="8" type="ORF">scyTo_0018990</name>
</gene>
<feature type="domain" description="VWFC" evidence="6">
    <location>
        <begin position="662"/>
        <end position="726"/>
    </location>
</feature>
<dbReference type="Pfam" id="PF23334">
    <property type="entry name" value="VWC2L_2nd"/>
    <property type="match status" value="3"/>
</dbReference>
<dbReference type="OMA" id="CIACTCR"/>
<feature type="domain" description="VWFC" evidence="6">
    <location>
        <begin position="479"/>
        <end position="534"/>
    </location>
</feature>
<feature type="domain" description="VWFC" evidence="6">
    <location>
        <begin position="243"/>
        <end position="302"/>
    </location>
</feature>
<keyword evidence="9" id="KW-1185">Reference proteome</keyword>
<accession>A0A401PQB7</accession>
<dbReference type="SMART" id="SM00216">
    <property type="entry name" value="VWD"/>
    <property type="match status" value="1"/>
</dbReference>
<keyword evidence="2" id="KW-0964">Secreted</keyword>
<comment type="caution">
    <text evidence="8">The sequence shown here is derived from an EMBL/GenBank/DDBJ whole genome shotgun (WGS) entry which is preliminary data.</text>
</comment>
<evidence type="ECO:0000259" key="6">
    <source>
        <dbReference type="PROSITE" id="PS50184"/>
    </source>
</evidence>
<dbReference type="PROSITE" id="PS51233">
    <property type="entry name" value="VWFD"/>
    <property type="match status" value="1"/>
</dbReference>
<organism evidence="8 9">
    <name type="scientific">Scyliorhinus torazame</name>
    <name type="common">Cloudy catshark</name>
    <name type="synonym">Catulus torazame</name>
    <dbReference type="NCBI Taxonomy" id="75743"/>
    <lineage>
        <taxon>Eukaryota</taxon>
        <taxon>Metazoa</taxon>
        <taxon>Chordata</taxon>
        <taxon>Craniata</taxon>
        <taxon>Vertebrata</taxon>
        <taxon>Chondrichthyes</taxon>
        <taxon>Elasmobranchii</taxon>
        <taxon>Galeomorphii</taxon>
        <taxon>Galeoidea</taxon>
        <taxon>Carcharhiniformes</taxon>
        <taxon>Scyliorhinidae</taxon>
        <taxon>Scyliorhinus</taxon>
    </lineage>
</organism>
<dbReference type="CDD" id="cd19941">
    <property type="entry name" value="TIL"/>
    <property type="match status" value="1"/>
</dbReference>
<dbReference type="PROSITE" id="PS01208">
    <property type="entry name" value="VWFC_1"/>
    <property type="match status" value="5"/>
</dbReference>
<dbReference type="AlphaFoldDB" id="A0A401PQB7"/>
<evidence type="ECO:0000256" key="3">
    <source>
        <dbReference type="ARBA" id="ARBA00022729"/>
    </source>
</evidence>
<sequence length="1130" mass="123960">MQRFYDPLDDCRSCMCNNGTITCQRKPCVPLQCSHPILQDCCRTCDGCLLGGREYANGEQFADGSDSCKTCVCREGSVSCERRRCPVLECPFPIQGHCCRACDGCNYLGEEYLNGQEFPGPLDPCTRCECMSGFVSCSRRPCYSPGCSHPINLPGQCCPVCEGCYYGGVAISNGQTFTNPTDTCSQCTCRGEDYAEGATFPAPKGKCEECRCQKGQVICDTKRCSKVLCPHPTIDLCDCPVCDGCRYKERVCKNGERFPDPSDKCNRCACLNGKVTCESGSCPAVTCQNPVTPRGECCPQCTGTCNYLGRVYENGATFNSPSEKCSKCTCLAEVVTCWQRPCSKKCTHPVASTACCPDCKRCSFEGLEYENRETFFSPSDPCKRCSCLDGNVLCLEVVCPQVTCSEPITKPKQCCPECPVCIHRGKQYAGGSHWVSAVNPCHTCVCMQGEVTCQEPECKVTCQYPARIPGQCCPVCLDCYFEGNIYGNRESFKPDPCRECSCNGGDVLCLPVECPTLSCGQQVTNAGSCCPECRGCMYNGKEYQEGANWFAPTIPCMTCMCVMGDGVQRLRCYRQQCPSLVDCPRNLIMAPTSGHCCPSCAQPLSNCTATLVGSELLATDDPCYTCHCKDLTWICIHQSCPLLSCPISDQFTPTGSCCPICDECLVEAENRRVSDGETWSDSIDECITCSCNLGHIECQIEECLSVICHDGLIKVRSPGRCCYDCQDPRISCSYQGRTYQSNRHWEVDECTTCTCVSGEVHCQTEHCPPVTCSSDESPVLIPGMCCPHCIPRPATCMVFGDPHFLTFDGKMIHFQGACSYILAEDCEGGDFSIRVTNDDRGRRGVSWTKEVTVLIGDLIVQLLQDWVVMVDDHTVSLPFLKEPYVYIERRTNSILLNTNIGVKVLWNGKSHLEVSLPGTYKGQACGLCGNFNNYPQDDMRIRSGQIVTSEATFGNSWKVRSENESRPHCADGEDIDPCKQAGYRARKAANAKCKILKSKVFERCHALVPPEMFFGSCVYDLCACGSNIDECLCDALEAYASQCREAALILHWRSPTLCAVGCPSDRGYVFDECGPPCPKTCFNKDVPLGVIDAHCFKPCVPGCQCPAGLVEHESHCIAPETCPKIIYGNL</sequence>
<keyword evidence="3" id="KW-0732">Signal</keyword>
<dbReference type="Pfam" id="PF00093">
    <property type="entry name" value="VWC"/>
    <property type="match status" value="4"/>
</dbReference>
<dbReference type="GO" id="GO:0005576">
    <property type="term" value="C:extracellular region"/>
    <property type="evidence" value="ECO:0007669"/>
    <property type="project" value="UniProtKB-SubCell"/>
</dbReference>
<evidence type="ECO:0000313" key="8">
    <source>
        <dbReference type="EMBL" id="GCB75310.1"/>
    </source>
</evidence>
<dbReference type="SMART" id="SM00214">
    <property type="entry name" value="VWC"/>
    <property type="match status" value="12"/>
</dbReference>
<dbReference type="GO" id="GO:0030513">
    <property type="term" value="P:positive regulation of BMP signaling pathway"/>
    <property type="evidence" value="ECO:0007669"/>
    <property type="project" value="TreeGrafter"/>
</dbReference>
<dbReference type="Gene3D" id="2.10.70.10">
    <property type="entry name" value="Complement Module, domain 1"/>
    <property type="match status" value="3"/>
</dbReference>
<dbReference type="PANTHER" id="PTHR46698">
    <property type="entry name" value="CROSSVEINLESS 2"/>
    <property type="match status" value="1"/>
</dbReference>
<dbReference type="InterPro" id="IPR036084">
    <property type="entry name" value="Ser_inhib-like_sf"/>
</dbReference>
<evidence type="ECO:0000256" key="1">
    <source>
        <dbReference type="ARBA" id="ARBA00004613"/>
    </source>
</evidence>
<evidence type="ECO:0000313" key="9">
    <source>
        <dbReference type="Proteomes" id="UP000288216"/>
    </source>
</evidence>
<dbReference type="PROSITE" id="PS50184">
    <property type="entry name" value="VWFC_2"/>
    <property type="match status" value="10"/>
</dbReference>
<dbReference type="Gene3D" id="6.20.200.20">
    <property type="match status" value="9"/>
</dbReference>
<feature type="domain" description="VWFC" evidence="6">
    <location>
        <begin position="360"/>
        <end position="419"/>
    </location>
</feature>
<dbReference type="Proteomes" id="UP000288216">
    <property type="component" value="Unassembled WGS sequence"/>
</dbReference>
<evidence type="ECO:0000259" key="7">
    <source>
        <dbReference type="PROSITE" id="PS51233"/>
    </source>
</evidence>
<dbReference type="Pfam" id="PF00094">
    <property type="entry name" value="VWD"/>
    <property type="match status" value="1"/>
</dbReference>
<dbReference type="PANTHER" id="PTHR46698:SF2">
    <property type="entry name" value="KIELIN_CHORDIN-LIKE PROTEIN"/>
    <property type="match status" value="1"/>
</dbReference>
<comment type="subcellular location">
    <subcellularLocation>
        <location evidence="1">Secreted</location>
    </subcellularLocation>
</comment>
<name>A0A401PQB7_SCYTO</name>
<evidence type="ECO:0000256" key="5">
    <source>
        <dbReference type="ARBA" id="ARBA00023157"/>
    </source>
</evidence>